<proteinExistence type="inferred from homology"/>
<keyword evidence="3 7" id="KW-0853">WD repeat</keyword>
<dbReference type="RefSeq" id="XP_013430174.1">
    <property type="nucleotide sequence ID" value="XM_013574720.1"/>
</dbReference>
<gene>
    <name evidence="6" type="primary">YTM1</name>
    <name evidence="9" type="ORF">M436DRAFT_40421</name>
</gene>
<feature type="repeat" description="WD" evidence="7">
    <location>
        <begin position="282"/>
        <end position="324"/>
    </location>
</feature>
<dbReference type="GO" id="GO:0005654">
    <property type="term" value="C:nucleoplasm"/>
    <property type="evidence" value="ECO:0007669"/>
    <property type="project" value="UniProtKB-SubCell"/>
</dbReference>
<dbReference type="PROSITE" id="PS00678">
    <property type="entry name" value="WD_REPEATS_1"/>
    <property type="match status" value="1"/>
</dbReference>
<reference evidence="9 10" key="1">
    <citation type="journal article" date="2014" name="BMC Genomics">
        <title>Genome sequencing of four Aureobasidium pullulans varieties: biotechnological potential, stress tolerance, and description of new species.</title>
        <authorList>
            <person name="Gostin Ar C."/>
            <person name="Ohm R.A."/>
            <person name="Kogej T."/>
            <person name="Sonjak S."/>
            <person name="Turk M."/>
            <person name="Zajc J."/>
            <person name="Zalar P."/>
            <person name="Grube M."/>
            <person name="Sun H."/>
            <person name="Han J."/>
            <person name="Sharma A."/>
            <person name="Chiniquy J."/>
            <person name="Ngan C.Y."/>
            <person name="Lipzen A."/>
            <person name="Barry K."/>
            <person name="Grigoriev I.V."/>
            <person name="Gunde-Cimerman N."/>
        </authorList>
    </citation>
    <scope>NUCLEOTIDE SEQUENCE [LARGE SCALE GENOMIC DNA]</scope>
    <source>
        <strain evidence="9 10">CBS 147.97</strain>
    </source>
</reference>
<evidence type="ECO:0000256" key="7">
    <source>
        <dbReference type="PROSITE-ProRule" id="PRU00221"/>
    </source>
</evidence>
<evidence type="ECO:0000259" key="8">
    <source>
        <dbReference type="Pfam" id="PF08154"/>
    </source>
</evidence>
<dbReference type="OrthoDB" id="10251381at2759"/>
<dbReference type="GO" id="GO:0030687">
    <property type="term" value="C:preribosome, large subunit precursor"/>
    <property type="evidence" value="ECO:0007669"/>
    <property type="project" value="UniProtKB-UniRule"/>
</dbReference>
<keyword evidence="2 6" id="KW-0698">rRNA processing</keyword>
<dbReference type="PROSITE" id="PS50294">
    <property type="entry name" value="WD_REPEATS_REGION"/>
    <property type="match status" value="3"/>
</dbReference>
<evidence type="ECO:0000256" key="6">
    <source>
        <dbReference type="HAMAP-Rule" id="MF_03029"/>
    </source>
</evidence>
<comment type="subunit">
    <text evidence="6">Component of the NOP7 complex, composed of ERB1, NOP7 and YTM1. Within the NOP7 complex ERB1 appears to interact directly with NOP7 and YTM1. The NOP7 complex also associates with the 66S pre-ribosome.</text>
</comment>
<dbReference type="InterPro" id="IPR020472">
    <property type="entry name" value="WD40_PAC1"/>
</dbReference>
<dbReference type="HOGENOM" id="CLU_000288_57_0_1"/>
<dbReference type="InterPro" id="IPR001680">
    <property type="entry name" value="WD40_rpt"/>
</dbReference>
<comment type="subcellular location">
    <subcellularLocation>
        <location evidence="6">Nucleus</location>
        <location evidence="6">Nucleolus</location>
    </subcellularLocation>
    <subcellularLocation>
        <location evidence="6">Nucleus</location>
        <location evidence="6">Nucleoplasm</location>
    </subcellularLocation>
</comment>
<name>A0A074X1C6_9PEZI</name>
<dbReference type="SUPFAM" id="SSF50978">
    <property type="entry name" value="WD40 repeat-like"/>
    <property type="match status" value="1"/>
</dbReference>
<dbReference type="STRING" id="1043004.A0A074X1C6"/>
<keyword evidence="5 6" id="KW-0539">Nucleus</keyword>
<protein>
    <recommendedName>
        <fullName evidence="6">Ribosome biogenesis protein YTM1</fullName>
    </recommendedName>
</protein>
<dbReference type="GO" id="GO:0043021">
    <property type="term" value="F:ribonucleoprotein complex binding"/>
    <property type="evidence" value="ECO:0007669"/>
    <property type="project" value="UniProtKB-UniRule"/>
</dbReference>
<dbReference type="InterPro" id="IPR015943">
    <property type="entry name" value="WD40/YVTN_repeat-like_dom_sf"/>
</dbReference>
<evidence type="ECO:0000256" key="5">
    <source>
        <dbReference type="ARBA" id="ARBA00023242"/>
    </source>
</evidence>
<feature type="repeat" description="WD" evidence="7">
    <location>
        <begin position="170"/>
        <end position="210"/>
    </location>
</feature>
<evidence type="ECO:0000256" key="3">
    <source>
        <dbReference type="ARBA" id="ARBA00022574"/>
    </source>
</evidence>
<evidence type="ECO:0000313" key="9">
    <source>
        <dbReference type="EMBL" id="KEQ75852.1"/>
    </source>
</evidence>
<dbReference type="Pfam" id="PF00400">
    <property type="entry name" value="WD40"/>
    <property type="match status" value="5"/>
</dbReference>
<dbReference type="AlphaFoldDB" id="A0A074X1C6"/>
<dbReference type="InterPro" id="IPR036322">
    <property type="entry name" value="WD40_repeat_dom_sf"/>
</dbReference>
<comment type="function">
    <text evidence="6">Component of the NOP7 complex, which is required for maturation of the 25S and 5.8S ribosomal RNAs and formation of the 60S ribosome.</text>
</comment>
<keyword evidence="10" id="KW-1185">Reference proteome</keyword>
<dbReference type="CDD" id="cd00200">
    <property type="entry name" value="WD40"/>
    <property type="match status" value="1"/>
</dbReference>
<feature type="repeat" description="WD" evidence="7">
    <location>
        <begin position="369"/>
        <end position="411"/>
    </location>
</feature>
<dbReference type="GO" id="GO:0000466">
    <property type="term" value="P:maturation of 5.8S rRNA from tricistronic rRNA transcript (SSU-rRNA, 5.8S rRNA, LSU-rRNA)"/>
    <property type="evidence" value="ECO:0007669"/>
    <property type="project" value="UniProtKB-UniRule"/>
</dbReference>
<accession>A0A074X1C6</accession>
<dbReference type="SMART" id="SM00320">
    <property type="entry name" value="WD40"/>
    <property type="match status" value="7"/>
</dbReference>
<dbReference type="PRINTS" id="PR00320">
    <property type="entry name" value="GPROTEINBRPT"/>
</dbReference>
<dbReference type="GeneID" id="25409369"/>
<dbReference type="PROSITE" id="PS50082">
    <property type="entry name" value="WD_REPEATS_2"/>
    <property type="match status" value="3"/>
</dbReference>
<dbReference type="Pfam" id="PF08154">
    <property type="entry name" value="NLE"/>
    <property type="match status" value="1"/>
</dbReference>
<dbReference type="HAMAP" id="MF_03029">
    <property type="entry name" value="WDR12"/>
    <property type="match status" value="1"/>
</dbReference>
<dbReference type="Gene3D" id="2.130.10.10">
    <property type="entry name" value="YVTN repeat-like/Quinoprotein amine dehydrogenase"/>
    <property type="match status" value="1"/>
</dbReference>
<evidence type="ECO:0000313" key="10">
    <source>
        <dbReference type="Proteomes" id="UP000027730"/>
    </source>
</evidence>
<feature type="domain" description="NLE" evidence="8">
    <location>
        <begin position="20"/>
        <end position="84"/>
    </location>
</feature>
<comment type="similarity">
    <text evidence="6">Belongs to the WD repeat WDR12/YTM1 family.</text>
</comment>
<evidence type="ECO:0000256" key="2">
    <source>
        <dbReference type="ARBA" id="ARBA00022552"/>
    </source>
</evidence>
<evidence type="ECO:0000256" key="1">
    <source>
        <dbReference type="ARBA" id="ARBA00022517"/>
    </source>
</evidence>
<dbReference type="InterPro" id="IPR019775">
    <property type="entry name" value="WD40_repeat_CS"/>
</dbReference>
<keyword evidence="1 6" id="KW-0690">Ribosome biogenesis</keyword>
<dbReference type="InterPro" id="IPR012972">
    <property type="entry name" value="NLE"/>
</dbReference>
<keyword evidence="4" id="KW-0677">Repeat</keyword>
<dbReference type="GO" id="GO:0070545">
    <property type="term" value="C:PeBoW complex"/>
    <property type="evidence" value="ECO:0007669"/>
    <property type="project" value="TreeGrafter"/>
</dbReference>
<dbReference type="EMBL" id="KL584704">
    <property type="protein sequence ID" value="KEQ75852.1"/>
    <property type="molecule type" value="Genomic_DNA"/>
</dbReference>
<dbReference type="InterPro" id="IPR028599">
    <property type="entry name" value="WDR12/Ytm1"/>
</dbReference>
<dbReference type="GO" id="GO:0000463">
    <property type="term" value="P:maturation of LSU-rRNA from tricistronic rRNA transcript (SSU-rRNA, 5.8S rRNA, LSU-rRNA)"/>
    <property type="evidence" value="ECO:0007669"/>
    <property type="project" value="UniProtKB-UniRule"/>
</dbReference>
<evidence type="ECO:0000256" key="4">
    <source>
        <dbReference type="ARBA" id="ARBA00022737"/>
    </source>
</evidence>
<dbReference type="Proteomes" id="UP000027730">
    <property type="component" value="Unassembled WGS sequence"/>
</dbReference>
<organism evidence="9 10">
    <name type="scientific">Aureobasidium namibiae CBS 147.97</name>
    <dbReference type="NCBI Taxonomy" id="1043004"/>
    <lineage>
        <taxon>Eukaryota</taxon>
        <taxon>Fungi</taxon>
        <taxon>Dikarya</taxon>
        <taxon>Ascomycota</taxon>
        <taxon>Pezizomycotina</taxon>
        <taxon>Dothideomycetes</taxon>
        <taxon>Dothideomycetidae</taxon>
        <taxon>Dothideales</taxon>
        <taxon>Saccotheciaceae</taxon>
        <taxon>Aureobasidium</taxon>
    </lineage>
</organism>
<sequence>MDGRINTQTRSYTNMSTSQVRIQLSTRSPDIELPEDTGPILVSTELRRYQLSTLVNRLLETEQPVPFEFLINGQFLRTSIDEFLTANGISAETTLNVEYVRALVPPSHVASFEHDDWVSSIDLLSSTSAAGKWAGKNFAGTGNERLVSASYDGLIRLWNQSKEVLATSGDGGHSGPVKSVKFLDHSRLVSSSVDRSVRIWNYNDREITPKVELLGHTASVDRLAVHTPSQRILTASQDHTVGIFSSDIKSNPSAPAHLLPNLSNKRRKPSVTVPQRGALALLAGHNAPVSDVTFKPDDATVAYSTSWDHTLKTWDLATHSCVDTRTTSHPLVSVAALPQINLVAAGTTARHISLIDPRASATSVVAMTLRGHNNAVVSLTPSPDNGFVFASGGHDGSVRVWDVRNAKAGNGGPTEGGMTGESIFVLERDGQGEKKPVGGEGIKVFGVQWDEAWGIVSCGEDKKVQVNQPR</sequence>
<dbReference type="PANTHER" id="PTHR19855">
    <property type="entry name" value="WD40 REPEAT PROTEIN 12, 37"/>
    <property type="match status" value="1"/>
</dbReference>
<dbReference type="PANTHER" id="PTHR19855:SF11">
    <property type="entry name" value="RIBOSOME BIOGENESIS PROTEIN WDR12"/>
    <property type="match status" value="1"/>
</dbReference>